<keyword evidence="2 5" id="KW-0812">Transmembrane</keyword>
<keyword evidence="4 5" id="KW-0472">Membrane</keyword>
<evidence type="ECO:0000256" key="2">
    <source>
        <dbReference type="ARBA" id="ARBA00022692"/>
    </source>
</evidence>
<keyword evidence="3 5" id="KW-1133">Transmembrane helix</keyword>
<dbReference type="PROSITE" id="PS50929">
    <property type="entry name" value="ABC_TM1F"/>
    <property type="match status" value="1"/>
</dbReference>
<feature type="transmembrane region" description="Helical" evidence="5">
    <location>
        <begin position="55"/>
        <end position="74"/>
    </location>
</feature>
<dbReference type="AlphaFoldDB" id="A0A841GPE3"/>
<accession>A0A841GPE3</accession>
<dbReference type="InterPro" id="IPR036640">
    <property type="entry name" value="ABC1_TM_sf"/>
</dbReference>
<evidence type="ECO:0000313" key="8">
    <source>
        <dbReference type="Proteomes" id="UP000555828"/>
    </source>
</evidence>
<evidence type="ECO:0000256" key="5">
    <source>
        <dbReference type="SAM" id="Phobius"/>
    </source>
</evidence>
<dbReference type="GO" id="GO:0005524">
    <property type="term" value="F:ATP binding"/>
    <property type="evidence" value="ECO:0007669"/>
    <property type="project" value="InterPro"/>
</dbReference>
<evidence type="ECO:0000313" key="7">
    <source>
        <dbReference type="EMBL" id="MBB6061583.1"/>
    </source>
</evidence>
<dbReference type="RefSeq" id="WP_184618365.1">
    <property type="nucleotide sequence ID" value="NZ_JACHEX010000001.1"/>
</dbReference>
<dbReference type="Gene3D" id="1.20.1560.10">
    <property type="entry name" value="ABC transporter type 1, transmembrane domain"/>
    <property type="match status" value="1"/>
</dbReference>
<keyword evidence="8" id="KW-1185">Reference proteome</keyword>
<dbReference type="Pfam" id="PF00664">
    <property type="entry name" value="ABC_membrane"/>
    <property type="match status" value="1"/>
</dbReference>
<name>A0A841GPE3_9BACT</name>
<reference evidence="7 8" key="1">
    <citation type="submission" date="2020-08" db="EMBL/GenBank/DDBJ databases">
        <title>Genomic Encyclopedia of Type Strains, Phase IV (KMG-IV): sequencing the most valuable type-strain genomes for metagenomic binning, comparative biology and taxonomic classification.</title>
        <authorList>
            <person name="Goeker M."/>
        </authorList>
    </citation>
    <scope>NUCLEOTIDE SEQUENCE [LARGE SCALE GENOMIC DNA]</scope>
    <source>
        <strain evidence="7 8">DSM 13481</strain>
    </source>
</reference>
<proteinExistence type="predicted"/>
<feature type="transmembrane region" description="Helical" evidence="5">
    <location>
        <begin position="137"/>
        <end position="154"/>
    </location>
</feature>
<feature type="domain" description="ABC transmembrane type-1" evidence="6">
    <location>
        <begin position="20"/>
        <end position="259"/>
    </location>
</feature>
<protein>
    <submittedName>
        <fullName evidence="7">ABC-type multidrug transport system fused ATPase/permease subunit</fullName>
    </submittedName>
</protein>
<dbReference type="GO" id="GO:0140359">
    <property type="term" value="F:ABC-type transporter activity"/>
    <property type="evidence" value="ECO:0007669"/>
    <property type="project" value="InterPro"/>
</dbReference>
<dbReference type="InterPro" id="IPR039421">
    <property type="entry name" value="Type_1_exporter"/>
</dbReference>
<feature type="transmembrane region" description="Helical" evidence="5">
    <location>
        <begin position="160"/>
        <end position="181"/>
    </location>
</feature>
<gene>
    <name evidence="7" type="ORF">HNP65_000005</name>
</gene>
<evidence type="ECO:0000256" key="3">
    <source>
        <dbReference type="ARBA" id="ARBA00022989"/>
    </source>
</evidence>
<dbReference type="EMBL" id="JACHEX010000001">
    <property type="protein sequence ID" value="MBB6061583.1"/>
    <property type="molecule type" value="Genomic_DNA"/>
</dbReference>
<evidence type="ECO:0000256" key="4">
    <source>
        <dbReference type="ARBA" id="ARBA00023136"/>
    </source>
</evidence>
<dbReference type="InterPro" id="IPR011527">
    <property type="entry name" value="ABC1_TM_dom"/>
</dbReference>
<dbReference type="PANTHER" id="PTHR24221">
    <property type="entry name" value="ATP-BINDING CASSETTE SUB-FAMILY B"/>
    <property type="match status" value="1"/>
</dbReference>
<dbReference type="GO" id="GO:0005886">
    <property type="term" value="C:plasma membrane"/>
    <property type="evidence" value="ECO:0007669"/>
    <property type="project" value="UniProtKB-SubCell"/>
</dbReference>
<evidence type="ECO:0000256" key="1">
    <source>
        <dbReference type="ARBA" id="ARBA00004651"/>
    </source>
</evidence>
<comment type="caution">
    <text evidence="7">The sequence shown here is derived from an EMBL/GenBank/DDBJ whole genome shotgun (WGS) entry which is preliminary data.</text>
</comment>
<sequence length="310" mass="36538">MKIFAKWIFKMPKKYLFSLFGLSFLSVLSTIFISYSSILSKDLINKAALKNENYAYYALLFFLAVLLSHIFLLFQKCFSYYFIGRYLNFYGTYCYKKIMSKDYLNFSKKTSSFYSQISFRTVKDMINFVSNNESTDGIVFALKIFTYISAMYYIDKFSGIYMIIFSILILITLAISNSFYYKNLKQLNDEFLEIKSYVADTFSGIQEIKLFNAQKAEFENYKKRTNYYWKKTKSVYIIDQILSNFSRNLFSMIFYFLVIKQGMTLKDPGSFFALTNLFLLLRHQLFTSLGVWDNIRTAVISAKQLEENVG</sequence>
<dbReference type="Proteomes" id="UP000555828">
    <property type="component" value="Unassembled WGS sequence"/>
</dbReference>
<comment type="subcellular location">
    <subcellularLocation>
        <location evidence="1">Cell membrane</location>
        <topology evidence="1">Multi-pass membrane protein</topology>
    </subcellularLocation>
</comment>
<evidence type="ECO:0000259" key="6">
    <source>
        <dbReference type="PROSITE" id="PS50929"/>
    </source>
</evidence>
<dbReference type="PANTHER" id="PTHR24221:SF654">
    <property type="entry name" value="ATP-BINDING CASSETTE SUB-FAMILY B MEMBER 6"/>
    <property type="match status" value="1"/>
</dbReference>
<dbReference type="SUPFAM" id="SSF90123">
    <property type="entry name" value="ABC transporter transmembrane region"/>
    <property type="match status" value="1"/>
</dbReference>
<feature type="transmembrane region" description="Helical" evidence="5">
    <location>
        <begin position="15"/>
        <end position="35"/>
    </location>
</feature>
<organism evidence="7 8">
    <name type="scientific">Thermosipho japonicus</name>
    <dbReference type="NCBI Taxonomy" id="90323"/>
    <lineage>
        <taxon>Bacteria</taxon>
        <taxon>Thermotogati</taxon>
        <taxon>Thermotogota</taxon>
        <taxon>Thermotogae</taxon>
        <taxon>Thermotogales</taxon>
        <taxon>Fervidobacteriaceae</taxon>
        <taxon>Thermosipho</taxon>
    </lineage>
</organism>